<dbReference type="InterPro" id="IPR004843">
    <property type="entry name" value="Calcineurin-like_PHP"/>
</dbReference>
<keyword evidence="3" id="KW-0408">Iron</keyword>
<evidence type="ECO:0000313" key="6">
    <source>
        <dbReference type="EMBL" id="GCD96961.1"/>
    </source>
</evidence>
<accession>A0A401YQU3</accession>
<evidence type="ECO:0000313" key="7">
    <source>
        <dbReference type="Proteomes" id="UP000286931"/>
    </source>
</evidence>
<dbReference type="GO" id="GO:0016787">
    <property type="term" value="F:hydrolase activity"/>
    <property type="evidence" value="ECO:0007669"/>
    <property type="project" value="UniProtKB-KW"/>
</dbReference>
<dbReference type="InterPro" id="IPR029052">
    <property type="entry name" value="Metallo-depent_PP-like"/>
</dbReference>
<keyword evidence="2" id="KW-0378">Hydrolase</keyword>
<sequence length="252" mass="26869">MFVFAHVSDIHIDGTRRSAARARTVMSYLDAFPGDLDAILVTGDVAGNGLPAEYVGARTLLTSRHPVLALPGNQDVRGLFRAGLLGDAGGVDSDAPINRVYRSANATYVLCDWLSPGRVDEPPTDETLTWLSSILDASTGASPVFVAFHHPPVELGAPDAEPVRRFHADRLAEVVADRPDVVAFLCGHAHAPVATTFAGRPLIVAPGVVSGARLPWEHPVGDVSVDRTIPPALAFHVLDDAGRLTTHYRVLR</sequence>
<organism evidence="6 7">
    <name type="scientific">Embleya hyalina</name>
    <dbReference type="NCBI Taxonomy" id="516124"/>
    <lineage>
        <taxon>Bacteria</taxon>
        <taxon>Bacillati</taxon>
        <taxon>Actinomycetota</taxon>
        <taxon>Actinomycetes</taxon>
        <taxon>Kitasatosporales</taxon>
        <taxon>Streptomycetaceae</taxon>
        <taxon>Embleya</taxon>
    </lineage>
</organism>
<dbReference type="PANTHER" id="PTHR42988">
    <property type="entry name" value="PHOSPHOHYDROLASE"/>
    <property type="match status" value="1"/>
</dbReference>
<dbReference type="OrthoDB" id="5241795at2"/>
<dbReference type="GO" id="GO:0046872">
    <property type="term" value="F:metal ion binding"/>
    <property type="evidence" value="ECO:0007669"/>
    <property type="project" value="UniProtKB-KW"/>
</dbReference>
<reference evidence="6 7" key="1">
    <citation type="submission" date="2018-12" db="EMBL/GenBank/DDBJ databases">
        <title>Draft genome sequence of Embleya hyalina NBRC 13850T.</title>
        <authorList>
            <person name="Komaki H."/>
            <person name="Hosoyama A."/>
            <person name="Kimura A."/>
            <person name="Ichikawa N."/>
            <person name="Tamura T."/>
        </authorList>
    </citation>
    <scope>NUCLEOTIDE SEQUENCE [LARGE SCALE GENOMIC DNA]</scope>
    <source>
        <strain evidence="6 7">NBRC 13850</strain>
    </source>
</reference>
<dbReference type="InterPro" id="IPR050884">
    <property type="entry name" value="CNP_phosphodiesterase-III"/>
</dbReference>
<dbReference type="PANTHER" id="PTHR42988:SF2">
    <property type="entry name" value="CYCLIC NUCLEOTIDE PHOSPHODIESTERASE CBUA0032-RELATED"/>
    <property type="match status" value="1"/>
</dbReference>
<evidence type="ECO:0000256" key="3">
    <source>
        <dbReference type="ARBA" id="ARBA00023004"/>
    </source>
</evidence>
<name>A0A401YQU3_9ACTN</name>
<keyword evidence="1" id="KW-0479">Metal-binding</keyword>
<dbReference type="Gene3D" id="3.60.21.10">
    <property type="match status" value="1"/>
</dbReference>
<evidence type="ECO:0000256" key="4">
    <source>
        <dbReference type="ARBA" id="ARBA00025742"/>
    </source>
</evidence>
<dbReference type="AlphaFoldDB" id="A0A401YQU3"/>
<evidence type="ECO:0000259" key="5">
    <source>
        <dbReference type="Pfam" id="PF00149"/>
    </source>
</evidence>
<dbReference type="Proteomes" id="UP000286931">
    <property type="component" value="Unassembled WGS sequence"/>
</dbReference>
<evidence type="ECO:0000256" key="1">
    <source>
        <dbReference type="ARBA" id="ARBA00022723"/>
    </source>
</evidence>
<dbReference type="SUPFAM" id="SSF56300">
    <property type="entry name" value="Metallo-dependent phosphatases"/>
    <property type="match status" value="1"/>
</dbReference>
<dbReference type="Pfam" id="PF00149">
    <property type="entry name" value="Metallophos"/>
    <property type="match status" value="1"/>
</dbReference>
<gene>
    <name evidence="6" type="primary">cpdA_5</name>
    <name evidence="6" type="ORF">EHYA_04648</name>
</gene>
<dbReference type="RefSeq" id="WP_126638984.1">
    <property type="nucleotide sequence ID" value="NZ_BIFH01000022.1"/>
</dbReference>
<keyword evidence="7" id="KW-1185">Reference proteome</keyword>
<proteinExistence type="inferred from homology"/>
<comment type="similarity">
    <text evidence="4">Belongs to the cyclic nucleotide phosphodiesterase class-III family.</text>
</comment>
<dbReference type="EMBL" id="BIFH01000022">
    <property type="protein sequence ID" value="GCD96961.1"/>
    <property type="molecule type" value="Genomic_DNA"/>
</dbReference>
<comment type="caution">
    <text evidence="6">The sequence shown here is derived from an EMBL/GenBank/DDBJ whole genome shotgun (WGS) entry which is preliminary data.</text>
</comment>
<feature type="domain" description="Calcineurin-like phosphoesterase" evidence="5">
    <location>
        <begin position="3"/>
        <end position="192"/>
    </location>
</feature>
<evidence type="ECO:0000256" key="2">
    <source>
        <dbReference type="ARBA" id="ARBA00022801"/>
    </source>
</evidence>
<protein>
    <submittedName>
        <fullName evidence="6">3',5'-cyclic adenosine monophosphate phosphodiesterase CpdA</fullName>
    </submittedName>
</protein>